<evidence type="ECO:0000256" key="2">
    <source>
        <dbReference type="SAM" id="SignalP"/>
    </source>
</evidence>
<comment type="caution">
    <text evidence="3">The sequence shown here is derived from an EMBL/GenBank/DDBJ whole genome shotgun (WGS) entry which is preliminary data.</text>
</comment>
<dbReference type="AlphaFoldDB" id="A0A543BT84"/>
<keyword evidence="2" id="KW-0732">Signal</keyword>
<evidence type="ECO:0000313" key="3">
    <source>
        <dbReference type="EMBL" id="TQL88020.1"/>
    </source>
</evidence>
<dbReference type="PROSITE" id="PS51257">
    <property type="entry name" value="PROKAR_LIPOPROTEIN"/>
    <property type="match status" value="1"/>
</dbReference>
<sequence>MRRQWALVMTAVTLAAGLSACGDSGSSDGKTIKVAYQKFGNFIGADELFKKIKPVFEQQNPGVKLKLIPVEADENSYYTKLGLMRRSKATAPDVAYEDTFFVNSDAQAKFLMPLDSKLSAWSDWGQFVDAAKAAGKAGDGHTYGVPMGTDTRGLWYNKKIFAKAGLPADWQPKSWNDVLTAARQIKAKVPGVIPLNVYAGKGVGEASAMQGFEMLLYGTANKLYNDQTKKWVAPSRGMNDSMNLLKTIFSEKLGPTPQQALDAHWSDNVQGQELPEGKLAIDLDGSWLPQAWIPGGASAWPEWSKTLGTTPMPTQNGQAPGKVSLSGGWLLSVGANTKNPDAAWKLVQLAMNKENALFFYLKATQVSVRNDVTSEPAYLQGNPTQKFWTDLVSVTQYRPAYSVYPQISNQLQAATESVVTGQAAPEKATNDLAGQIKRLAGPDKVEGAP</sequence>
<feature type="chain" id="PRO_5039553558" evidence="2">
    <location>
        <begin position="21"/>
        <end position="449"/>
    </location>
</feature>
<dbReference type="InterPro" id="IPR006059">
    <property type="entry name" value="SBP"/>
</dbReference>
<keyword evidence="4" id="KW-1185">Reference proteome</keyword>
<dbReference type="Gene3D" id="3.40.190.10">
    <property type="entry name" value="Periplasmic binding protein-like II"/>
    <property type="match status" value="2"/>
</dbReference>
<dbReference type="PANTHER" id="PTHR43649:SF14">
    <property type="entry name" value="BLR3389 PROTEIN"/>
    <property type="match status" value="1"/>
</dbReference>
<gene>
    <name evidence="3" type="ORF">FB559_8632</name>
</gene>
<feature type="region of interest" description="Disordered" evidence="1">
    <location>
        <begin position="429"/>
        <end position="449"/>
    </location>
</feature>
<organism evidence="3 4">
    <name type="scientific">Actinoallomurus bryophytorum</name>
    <dbReference type="NCBI Taxonomy" id="1490222"/>
    <lineage>
        <taxon>Bacteria</taxon>
        <taxon>Bacillati</taxon>
        <taxon>Actinomycetota</taxon>
        <taxon>Actinomycetes</taxon>
        <taxon>Streptosporangiales</taxon>
        <taxon>Thermomonosporaceae</taxon>
        <taxon>Actinoallomurus</taxon>
    </lineage>
</organism>
<feature type="compositionally biased region" description="Basic and acidic residues" evidence="1">
    <location>
        <begin position="440"/>
        <end position="449"/>
    </location>
</feature>
<protein>
    <submittedName>
        <fullName evidence="3">Carbohydrate ABC transporter substrate-binding protein (CUT1 family)</fullName>
    </submittedName>
</protein>
<dbReference type="EMBL" id="VFOZ01000003">
    <property type="protein sequence ID" value="TQL88020.1"/>
    <property type="molecule type" value="Genomic_DNA"/>
</dbReference>
<evidence type="ECO:0000256" key="1">
    <source>
        <dbReference type="SAM" id="MobiDB-lite"/>
    </source>
</evidence>
<reference evidence="3 4" key="1">
    <citation type="submission" date="2019-06" db="EMBL/GenBank/DDBJ databases">
        <title>Sequencing the genomes of 1000 actinobacteria strains.</title>
        <authorList>
            <person name="Klenk H.-P."/>
        </authorList>
    </citation>
    <scope>NUCLEOTIDE SEQUENCE [LARGE SCALE GENOMIC DNA]</scope>
    <source>
        <strain evidence="3 4">DSM 102200</strain>
    </source>
</reference>
<dbReference type="SUPFAM" id="SSF53850">
    <property type="entry name" value="Periplasmic binding protein-like II"/>
    <property type="match status" value="1"/>
</dbReference>
<dbReference type="RefSeq" id="WP_141963728.1">
    <property type="nucleotide sequence ID" value="NZ_VFOZ01000003.1"/>
</dbReference>
<feature type="signal peptide" evidence="2">
    <location>
        <begin position="1"/>
        <end position="20"/>
    </location>
</feature>
<dbReference type="PANTHER" id="PTHR43649">
    <property type="entry name" value="ARABINOSE-BINDING PROTEIN-RELATED"/>
    <property type="match status" value="1"/>
</dbReference>
<name>A0A543BT84_9ACTN</name>
<accession>A0A543BT84</accession>
<dbReference type="OrthoDB" id="3495561at2"/>
<dbReference type="Pfam" id="PF01547">
    <property type="entry name" value="SBP_bac_1"/>
    <property type="match status" value="1"/>
</dbReference>
<dbReference type="Proteomes" id="UP000316096">
    <property type="component" value="Unassembled WGS sequence"/>
</dbReference>
<proteinExistence type="predicted"/>
<evidence type="ECO:0000313" key="4">
    <source>
        <dbReference type="Proteomes" id="UP000316096"/>
    </source>
</evidence>
<dbReference type="InterPro" id="IPR050490">
    <property type="entry name" value="Bact_solute-bd_prot1"/>
</dbReference>